<sequence length="1043" mass="106492">MARFKSYASIRFCESPTSDLEIRTPKGRGKRGRGSNCTPVNEVISAPETRSSTQNKLRSGKGRRGGASTFAMPPSPAKQDGAAGVKRKGRGNDGNGCSGVNGTTIGVAGGESPSGKRSRSTSCRSTPTPVGGGNNSGSSNGAGSGAGGGTTATIEPPGSPVLIECPEPNCGKKYKHINGLKYHQSHAHADSRRSSSPSSTIGSCEAVKLETAAGSVSDNETEMEESVDGAVDIKTEPGEVSSAPSSESVMLITPKQENVDDTESAEQSTSKSGGPRFVEADASAAPQATSSSISAVPSTVSSHAAKASDAGDEPVYQRSGPKPAVRVPAANGDKLRPLTNTKPIMPIPSQQTVTLSSGVSANKPNGPLGLANMSPLLPAQSRPSLIAESNPVVSAELDNLRRERIKNRKRNKDGKMAGSRPPSAASSPPSAGEAGKVGSPAVVVQVSTSSVMVPTTNSVTTSALLGPIPSLSPCLPPTNVDEPSSREEVQSPAYSDISDPNDSGANDSHCDVQGVGAKTASNCAEAPKSPLTDASPPPPSLQPGYPNFPFYGAQLPFPVSPVPSLHRPMGGSPGRTKGPESSPSMPSPARKDDVPPTAKDEQRTRDGKAPGGDKMMPQVYPYGFNYHQYGAVDPNFLRLGSDPAYKQFVQDQERAASDSEKSSSQMKRGPILLSGMEKAGQGPTDLSKSVGNLGLPSGTNVTVKDVKTGGEGAVKEAKSIPMSDDKGHRQFLGASRASGGGGVGAGDEKRDLYVAVSRHGGGSVSAPKSGSSSSPKSLPPGKSEGGKEVKKDGDKKGCGVEGVKPTMETHGPPPPTATGAPSYAYLHHSYLGSPPYRPPGVPGFIDPNASMFPRIAPSMMWHGSPFAAYTPPGMPRFHEPGAAGPDAQDLSGKSIKGLDLLRHNVSIYPSGPPVTMAAAVAAHKIHELQDAANKGAGATGTAGKPPSSESGGGEMSLAMPQPSSPAIGIAEGSVTSSVSASSSASRSPPAQHHVHTHHHTHVGLGFPLPVAPQFTGPYPGAAVLGTPQPAVFPPAAYGASPNQ</sequence>
<dbReference type="GO" id="GO:0008270">
    <property type="term" value="F:zinc ion binding"/>
    <property type="evidence" value="ECO:0007669"/>
    <property type="project" value="UniProtKB-KW"/>
</dbReference>
<evidence type="ECO:0000256" key="2">
    <source>
        <dbReference type="SAM" id="MobiDB-lite"/>
    </source>
</evidence>
<keyword evidence="1" id="KW-0863">Zinc-finger</keyword>
<dbReference type="AlphaFoldDB" id="A0A7R9G7S7"/>
<feature type="domain" description="C2H2-type" evidence="3">
    <location>
        <begin position="163"/>
        <end position="193"/>
    </location>
</feature>
<name>A0A7R9G7S7_9CRUS</name>
<evidence type="ECO:0000256" key="1">
    <source>
        <dbReference type="PROSITE-ProRule" id="PRU00042"/>
    </source>
</evidence>
<feature type="compositionally biased region" description="Gly residues" evidence="2">
    <location>
        <begin position="130"/>
        <end position="150"/>
    </location>
</feature>
<dbReference type="PROSITE" id="PS00028">
    <property type="entry name" value="ZINC_FINGER_C2H2_1"/>
    <property type="match status" value="1"/>
</dbReference>
<feature type="compositionally biased region" description="Low complexity" evidence="2">
    <location>
        <begin position="933"/>
        <end position="949"/>
    </location>
</feature>
<feature type="compositionally biased region" description="Polar residues" evidence="2">
    <location>
        <begin position="338"/>
        <end position="363"/>
    </location>
</feature>
<dbReference type="GO" id="GO:0006357">
    <property type="term" value="P:regulation of transcription by RNA polymerase II"/>
    <property type="evidence" value="ECO:0007669"/>
    <property type="project" value="TreeGrafter"/>
</dbReference>
<feature type="region of interest" description="Disordered" evidence="2">
    <location>
        <begin position="17"/>
        <end position="168"/>
    </location>
</feature>
<feature type="region of interest" description="Disordered" evidence="2">
    <location>
        <begin position="183"/>
        <end position="375"/>
    </location>
</feature>
<evidence type="ECO:0000313" key="5">
    <source>
        <dbReference type="Proteomes" id="UP000678499"/>
    </source>
</evidence>
<feature type="region of interest" description="Disordered" evidence="2">
    <location>
        <begin position="648"/>
        <end position="820"/>
    </location>
</feature>
<keyword evidence="1" id="KW-0862">Zinc</keyword>
<dbReference type="InterPro" id="IPR013087">
    <property type="entry name" value="Znf_C2H2_type"/>
</dbReference>
<dbReference type="OrthoDB" id="8066475at2759"/>
<feature type="compositionally biased region" description="Basic residues" evidence="2">
    <location>
        <begin position="992"/>
        <end position="1001"/>
    </location>
</feature>
<feature type="region of interest" description="Disordered" evidence="2">
    <location>
        <begin position="461"/>
        <end position="617"/>
    </location>
</feature>
<dbReference type="InterPro" id="IPR040010">
    <property type="entry name" value="ZN608/ZN609"/>
</dbReference>
<proteinExistence type="predicted"/>
<gene>
    <name evidence="4" type="ORF">NMOB1V02_LOCUS329</name>
</gene>
<protein>
    <recommendedName>
        <fullName evidence="3">C2H2-type domain-containing protein</fullName>
    </recommendedName>
</protein>
<reference evidence="4" key="1">
    <citation type="submission" date="2020-11" db="EMBL/GenBank/DDBJ databases">
        <authorList>
            <person name="Tran Van P."/>
        </authorList>
    </citation>
    <scope>NUCLEOTIDE SEQUENCE</scope>
</reference>
<feature type="compositionally biased region" description="Low complexity" evidence="2">
    <location>
        <begin position="417"/>
        <end position="434"/>
    </location>
</feature>
<evidence type="ECO:0000313" key="4">
    <source>
        <dbReference type="EMBL" id="CAD7272393.1"/>
    </source>
</evidence>
<feature type="compositionally biased region" description="Polar residues" evidence="2">
    <location>
        <begin position="48"/>
        <end position="57"/>
    </location>
</feature>
<accession>A0A7R9G7S7</accession>
<feature type="compositionally biased region" description="Low complexity" evidence="2">
    <location>
        <begin position="288"/>
        <end position="302"/>
    </location>
</feature>
<dbReference type="GO" id="GO:0005634">
    <property type="term" value="C:nucleus"/>
    <property type="evidence" value="ECO:0007669"/>
    <property type="project" value="TreeGrafter"/>
</dbReference>
<dbReference type="PANTHER" id="PTHR21564">
    <property type="entry name" value="BRAKELESS PROTEIN"/>
    <property type="match status" value="1"/>
</dbReference>
<dbReference type="PROSITE" id="PS50157">
    <property type="entry name" value="ZINC_FINGER_C2H2_2"/>
    <property type="match status" value="1"/>
</dbReference>
<feature type="compositionally biased region" description="Basic residues" evidence="2">
    <location>
        <begin position="403"/>
        <end position="412"/>
    </location>
</feature>
<feature type="compositionally biased region" description="Low complexity" evidence="2">
    <location>
        <begin position="764"/>
        <end position="782"/>
    </location>
</feature>
<dbReference type="Proteomes" id="UP000678499">
    <property type="component" value="Unassembled WGS sequence"/>
</dbReference>
<dbReference type="PANTHER" id="PTHR21564:SF5">
    <property type="entry name" value="SCRIBBLER, ISOFORM J"/>
    <property type="match status" value="1"/>
</dbReference>
<feature type="compositionally biased region" description="Basic and acidic residues" evidence="2">
    <location>
        <begin position="589"/>
        <end position="608"/>
    </location>
</feature>
<dbReference type="EMBL" id="OA882064">
    <property type="protein sequence ID" value="CAD7272393.1"/>
    <property type="molecule type" value="Genomic_DNA"/>
</dbReference>
<feature type="region of interest" description="Disordered" evidence="2">
    <location>
        <begin position="933"/>
        <end position="1001"/>
    </location>
</feature>
<feature type="compositionally biased region" description="Low complexity" evidence="2">
    <location>
        <begin position="120"/>
        <end position="129"/>
    </location>
</feature>
<dbReference type="EMBL" id="CAJPEX010000027">
    <property type="protein sequence ID" value="CAG0912545.1"/>
    <property type="molecule type" value="Genomic_DNA"/>
</dbReference>
<organism evidence="4">
    <name type="scientific">Notodromas monacha</name>
    <dbReference type="NCBI Taxonomy" id="399045"/>
    <lineage>
        <taxon>Eukaryota</taxon>
        <taxon>Metazoa</taxon>
        <taxon>Ecdysozoa</taxon>
        <taxon>Arthropoda</taxon>
        <taxon>Crustacea</taxon>
        <taxon>Oligostraca</taxon>
        <taxon>Ostracoda</taxon>
        <taxon>Podocopa</taxon>
        <taxon>Podocopida</taxon>
        <taxon>Cypridocopina</taxon>
        <taxon>Cypridoidea</taxon>
        <taxon>Cyprididae</taxon>
        <taxon>Notodromas</taxon>
    </lineage>
</organism>
<keyword evidence="1" id="KW-0479">Metal-binding</keyword>
<evidence type="ECO:0000259" key="3">
    <source>
        <dbReference type="PROSITE" id="PS50157"/>
    </source>
</evidence>
<feature type="region of interest" description="Disordered" evidence="2">
    <location>
        <begin position="397"/>
        <end position="438"/>
    </location>
</feature>
<feature type="compositionally biased region" description="Basic and acidic residues" evidence="2">
    <location>
        <begin position="784"/>
        <end position="798"/>
    </location>
</feature>
<feature type="compositionally biased region" description="Basic and acidic residues" evidence="2">
    <location>
        <begin position="704"/>
        <end position="728"/>
    </location>
</feature>
<keyword evidence="5" id="KW-1185">Reference proteome</keyword>
<feature type="compositionally biased region" description="Basic and acidic residues" evidence="2">
    <location>
        <begin position="651"/>
        <end position="661"/>
    </location>
</feature>
<feature type="compositionally biased region" description="Low complexity" evidence="2">
    <location>
        <begin position="973"/>
        <end position="987"/>
    </location>
</feature>